<evidence type="ECO:0000256" key="9">
    <source>
        <dbReference type="ARBA" id="ARBA00023146"/>
    </source>
</evidence>
<dbReference type="Pfam" id="PF01411">
    <property type="entry name" value="tRNA-synt_2c"/>
    <property type="match status" value="1"/>
</dbReference>
<dbReference type="GO" id="GO:0000049">
    <property type="term" value="F:tRNA binding"/>
    <property type="evidence" value="ECO:0007669"/>
    <property type="project" value="UniProtKB-KW"/>
</dbReference>
<dbReference type="Proteomes" id="UP000177958">
    <property type="component" value="Unassembled WGS sequence"/>
</dbReference>
<dbReference type="InterPro" id="IPR018165">
    <property type="entry name" value="Ala-tRNA-synth_IIc_core"/>
</dbReference>
<evidence type="ECO:0000259" key="10">
    <source>
        <dbReference type="PROSITE" id="PS50860"/>
    </source>
</evidence>
<dbReference type="InterPro" id="IPR018163">
    <property type="entry name" value="Thr/Ala-tRNA-synth_IIc_edit"/>
</dbReference>
<organism evidence="11 12">
    <name type="scientific">Candidatus Kaiserbacteria bacterium RIFCSPHIGHO2_01_FULL_55_17</name>
    <dbReference type="NCBI Taxonomy" id="1798484"/>
    <lineage>
        <taxon>Bacteria</taxon>
        <taxon>Candidatus Kaiseribacteriota</taxon>
    </lineage>
</organism>
<evidence type="ECO:0000256" key="1">
    <source>
        <dbReference type="ARBA" id="ARBA00008226"/>
    </source>
</evidence>
<evidence type="ECO:0000256" key="8">
    <source>
        <dbReference type="ARBA" id="ARBA00022917"/>
    </source>
</evidence>
<keyword evidence="5" id="KW-0547">Nucleotide-binding</keyword>
<dbReference type="InterPro" id="IPR045864">
    <property type="entry name" value="aa-tRNA-synth_II/BPL/LPL"/>
</dbReference>
<dbReference type="SUPFAM" id="SSF55681">
    <property type="entry name" value="Class II aaRS and biotin synthetases"/>
    <property type="match status" value="1"/>
</dbReference>
<dbReference type="Gene3D" id="3.30.980.10">
    <property type="entry name" value="Threonyl-trna Synthetase, Chain A, domain 2"/>
    <property type="match status" value="1"/>
</dbReference>
<dbReference type="AlphaFoldDB" id="A0A1F6D7E3"/>
<evidence type="ECO:0000256" key="6">
    <source>
        <dbReference type="ARBA" id="ARBA00022840"/>
    </source>
</evidence>
<dbReference type="Gene3D" id="3.30.54.20">
    <property type="match status" value="1"/>
</dbReference>
<keyword evidence="7" id="KW-0694">RNA-binding</keyword>
<evidence type="ECO:0000313" key="11">
    <source>
        <dbReference type="EMBL" id="OGG57364.1"/>
    </source>
</evidence>
<dbReference type="EC" id="6.1.1.7" evidence="2"/>
<evidence type="ECO:0000256" key="2">
    <source>
        <dbReference type="ARBA" id="ARBA00013168"/>
    </source>
</evidence>
<dbReference type="InterPro" id="IPR050058">
    <property type="entry name" value="Ala-tRNA_ligase"/>
</dbReference>
<dbReference type="GO" id="GO:0005829">
    <property type="term" value="C:cytosol"/>
    <property type="evidence" value="ECO:0007669"/>
    <property type="project" value="TreeGrafter"/>
</dbReference>
<dbReference type="GO" id="GO:0006419">
    <property type="term" value="P:alanyl-tRNA aminoacylation"/>
    <property type="evidence" value="ECO:0007669"/>
    <property type="project" value="InterPro"/>
</dbReference>
<evidence type="ECO:0000256" key="7">
    <source>
        <dbReference type="ARBA" id="ARBA00022884"/>
    </source>
</evidence>
<evidence type="ECO:0000313" key="12">
    <source>
        <dbReference type="Proteomes" id="UP000177958"/>
    </source>
</evidence>
<dbReference type="GO" id="GO:0005524">
    <property type="term" value="F:ATP binding"/>
    <property type="evidence" value="ECO:0007669"/>
    <property type="project" value="UniProtKB-KW"/>
</dbReference>
<dbReference type="NCBIfam" id="NF002436">
    <property type="entry name" value="PRK01584.1"/>
    <property type="match status" value="1"/>
</dbReference>
<dbReference type="InterPro" id="IPR002318">
    <property type="entry name" value="Ala-tRNA-lgiase_IIc"/>
</dbReference>
<dbReference type="EMBL" id="MFKX01000029">
    <property type="protein sequence ID" value="OGG57364.1"/>
    <property type="molecule type" value="Genomic_DNA"/>
</dbReference>
<keyword evidence="8" id="KW-0648">Protein biosynthesis</keyword>
<dbReference type="Gene3D" id="3.30.930.10">
    <property type="entry name" value="Bira Bifunctional Protein, Domain 2"/>
    <property type="match status" value="1"/>
</dbReference>
<reference evidence="11 12" key="1">
    <citation type="journal article" date="2016" name="Nat. Commun.">
        <title>Thousands of microbial genomes shed light on interconnected biogeochemical processes in an aquifer system.</title>
        <authorList>
            <person name="Anantharaman K."/>
            <person name="Brown C.T."/>
            <person name="Hug L.A."/>
            <person name="Sharon I."/>
            <person name="Castelle C.J."/>
            <person name="Probst A.J."/>
            <person name="Thomas B.C."/>
            <person name="Singh A."/>
            <person name="Wilkins M.J."/>
            <person name="Karaoz U."/>
            <person name="Brodie E.L."/>
            <person name="Williams K.H."/>
            <person name="Hubbard S.S."/>
            <person name="Banfield J.F."/>
        </authorList>
    </citation>
    <scope>NUCLEOTIDE SEQUENCE [LARGE SCALE GENOMIC DNA]</scope>
</reference>
<dbReference type="SUPFAM" id="SSF101353">
    <property type="entry name" value="Putative anticodon-binding domain of alanyl-tRNA synthetase (AlaRS)"/>
    <property type="match status" value="1"/>
</dbReference>
<dbReference type="Pfam" id="PF07973">
    <property type="entry name" value="tRNA_SAD"/>
    <property type="match status" value="1"/>
</dbReference>
<dbReference type="SMART" id="SM00863">
    <property type="entry name" value="tRNA_SAD"/>
    <property type="match status" value="1"/>
</dbReference>
<dbReference type="SUPFAM" id="SSF55186">
    <property type="entry name" value="ThrRS/AlaRS common domain"/>
    <property type="match status" value="1"/>
</dbReference>
<comment type="caution">
    <text evidence="11">The sequence shown here is derived from an EMBL/GenBank/DDBJ whole genome shotgun (WGS) entry which is preliminary data.</text>
</comment>
<dbReference type="FunFam" id="3.30.980.10:FF:000004">
    <property type="entry name" value="Alanine--tRNA ligase, cytoplasmic"/>
    <property type="match status" value="1"/>
</dbReference>
<keyword evidence="9" id="KW-0030">Aminoacyl-tRNA synthetase</keyword>
<feature type="domain" description="Alanyl-transfer RNA synthetases family profile" evidence="10">
    <location>
        <begin position="1"/>
        <end position="639"/>
    </location>
</feature>
<protein>
    <recommendedName>
        <fullName evidence="2">alanine--tRNA ligase</fullName>
        <ecNumber evidence="2">6.1.1.7</ecNumber>
    </recommendedName>
</protein>
<sequence>MTVNEIRAKYLAFFEKRGHFVIPSASLVPHNDPTTLFTGSGMQPLIQNLLGKEHPAGNRLADSQKCFRAEDIEEVGDNRHTTFFEMLGNWSLGDYFKKEQLPWFFEFLVDEVGLDPSKLYVTVFIGDEKNNIPRDTESADIWKELFAKKGIEAKDVAIGSEADGYRLGMQGGRIFYYDAKKNWWSRAGIPENMPAGEPGGPDSEVFYDFGSRHDARFGAECHPNCDCGRFLEIGNSVFMQYIKKEDGSFGLLPKQNVDFGGGLERIAAASRGNADIFAIDVLEDIIGLLIHFSKKDYTDSRYTRSFRILADHMRAATFMIADGVKPSNTERGYVLRRLIRRASQHAMKLSLGGKNTEDSMLVRAAVITLEKYSEAYTELEGEAMYKEVTETIWKEEVQFAHALERGMREFERIAATGRIEAGEAYILFTTHGFPFEMTLELAKERRIEVDEEGFKREMKKHQDISRAGVEQKFKGGLADTSEKTTRLHTAHHLLLKALQIVLGSHVKQRGSNITQERLRIDFSHGEKMTKEQLAEVERIVNEKIQEGIPVVRTEMPKEEAEKLGAEHEFGAKYPERVSVYSVGPLDNAFSIEFCGGPHVTNTREVADGFDPSTPLGAKFLILKEEAVAAGIRRIKAVLE</sequence>
<proteinExistence type="inferred from homology"/>
<evidence type="ECO:0000256" key="3">
    <source>
        <dbReference type="ARBA" id="ARBA00022555"/>
    </source>
</evidence>
<keyword evidence="6" id="KW-0067">ATP-binding</keyword>
<dbReference type="PANTHER" id="PTHR11777:SF9">
    <property type="entry name" value="ALANINE--TRNA LIGASE, CYTOPLASMIC"/>
    <property type="match status" value="1"/>
</dbReference>
<dbReference type="InterPro" id="IPR012947">
    <property type="entry name" value="tRNA_SAD"/>
</dbReference>
<dbReference type="InterPro" id="IPR018162">
    <property type="entry name" value="Ala-tRNA-ligase_IIc_anticod-bd"/>
</dbReference>
<dbReference type="GO" id="GO:0002161">
    <property type="term" value="F:aminoacyl-tRNA deacylase activity"/>
    <property type="evidence" value="ECO:0007669"/>
    <property type="project" value="TreeGrafter"/>
</dbReference>
<name>A0A1F6D7E3_9BACT</name>
<keyword evidence="4" id="KW-0436">Ligase</keyword>
<dbReference type="PROSITE" id="PS50860">
    <property type="entry name" value="AA_TRNA_LIGASE_II_ALA"/>
    <property type="match status" value="1"/>
</dbReference>
<evidence type="ECO:0000256" key="5">
    <source>
        <dbReference type="ARBA" id="ARBA00022741"/>
    </source>
</evidence>
<evidence type="ECO:0000256" key="4">
    <source>
        <dbReference type="ARBA" id="ARBA00022598"/>
    </source>
</evidence>
<accession>A0A1F6D7E3</accession>
<dbReference type="GO" id="GO:0004813">
    <property type="term" value="F:alanine-tRNA ligase activity"/>
    <property type="evidence" value="ECO:0007669"/>
    <property type="project" value="UniProtKB-EC"/>
</dbReference>
<dbReference type="InterPro" id="IPR018164">
    <property type="entry name" value="Ala-tRNA-synth_IIc_N"/>
</dbReference>
<dbReference type="PANTHER" id="PTHR11777">
    <property type="entry name" value="ALANYL-TRNA SYNTHETASE"/>
    <property type="match status" value="1"/>
</dbReference>
<dbReference type="PRINTS" id="PR00980">
    <property type="entry name" value="TRNASYNTHALA"/>
</dbReference>
<keyword evidence="3" id="KW-0820">tRNA-binding</keyword>
<gene>
    <name evidence="11" type="ORF">A2853_02505</name>
</gene>
<dbReference type="CDD" id="cd00673">
    <property type="entry name" value="AlaRS_core"/>
    <property type="match status" value="1"/>
</dbReference>
<comment type="similarity">
    <text evidence="1">Belongs to the class-II aminoacyl-tRNA synthetase family.</text>
</comment>